<accession>A0A840ZQ56</accession>
<evidence type="ECO:0000256" key="3">
    <source>
        <dbReference type="PIRSR" id="PIRSR603782-1"/>
    </source>
</evidence>
<evidence type="ECO:0000256" key="1">
    <source>
        <dbReference type="ARBA" id="ARBA00010996"/>
    </source>
</evidence>
<organism evidence="7 8">
    <name type="scientific">Methylorubrum rhodinum</name>
    <dbReference type="NCBI Taxonomy" id="29428"/>
    <lineage>
        <taxon>Bacteria</taxon>
        <taxon>Pseudomonadati</taxon>
        <taxon>Pseudomonadota</taxon>
        <taxon>Alphaproteobacteria</taxon>
        <taxon>Hyphomicrobiales</taxon>
        <taxon>Methylobacteriaceae</taxon>
        <taxon>Methylorubrum</taxon>
    </lineage>
</organism>
<dbReference type="InterPro" id="IPR006311">
    <property type="entry name" value="TAT_signal"/>
</dbReference>
<evidence type="ECO:0000313" key="8">
    <source>
        <dbReference type="Proteomes" id="UP000583454"/>
    </source>
</evidence>
<proteinExistence type="inferred from homology"/>
<feature type="signal peptide" evidence="5">
    <location>
        <begin position="1"/>
        <end position="30"/>
    </location>
</feature>
<dbReference type="SUPFAM" id="SSF52833">
    <property type="entry name" value="Thioredoxin-like"/>
    <property type="match status" value="1"/>
</dbReference>
<keyword evidence="2 3" id="KW-0186">Copper</keyword>
<evidence type="ECO:0000256" key="5">
    <source>
        <dbReference type="SAM" id="SignalP"/>
    </source>
</evidence>
<reference evidence="7 8" key="1">
    <citation type="submission" date="2020-08" db="EMBL/GenBank/DDBJ databases">
        <title>Genomic Encyclopedia of Type Strains, Phase IV (KMG-IV): sequencing the most valuable type-strain genomes for metagenomic binning, comparative biology and taxonomic classification.</title>
        <authorList>
            <person name="Goeker M."/>
        </authorList>
    </citation>
    <scope>NUCLEOTIDE SEQUENCE [LARGE SCALE GENOMIC DNA]</scope>
    <source>
        <strain evidence="7 8">DSM 2163</strain>
    </source>
</reference>
<dbReference type="Gene3D" id="3.40.30.10">
    <property type="entry name" value="Glutaredoxin"/>
    <property type="match status" value="1"/>
</dbReference>
<dbReference type="InterPro" id="IPR013766">
    <property type="entry name" value="Thioredoxin_domain"/>
</dbReference>
<keyword evidence="3" id="KW-0479">Metal-binding</keyword>
<evidence type="ECO:0000256" key="4">
    <source>
        <dbReference type="PIRSR" id="PIRSR603782-2"/>
    </source>
</evidence>
<dbReference type="EMBL" id="JACHOP010000023">
    <property type="protein sequence ID" value="MBB5759470.1"/>
    <property type="molecule type" value="Genomic_DNA"/>
</dbReference>
<feature type="binding site" evidence="3">
    <location>
        <position position="78"/>
    </location>
    <ligand>
        <name>Cu cation</name>
        <dbReference type="ChEBI" id="CHEBI:23378"/>
    </ligand>
</feature>
<evidence type="ECO:0000256" key="2">
    <source>
        <dbReference type="ARBA" id="ARBA00023008"/>
    </source>
</evidence>
<sequence length="206" mass="21402">MTFPLIRPSRSPCRRTLLAGLLATLLASGAAEPAGSAPAASTSLFAGHFLLRDTSGAAVDSDALSGRPYGVFFGFTHCPDICPTTLARISLALRGIADPDLRIYFVTVDPERDTAAALGPYMESFDPRIVALTGDRAAIDEAVASFGAVAERTALAGGGYTYGHTAAMLIVDENGLIADRIAAEGEEAALTARLSRLARPRPKAGP</sequence>
<dbReference type="PROSITE" id="PS51318">
    <property type="entry name" value="TAT"/>
    <property type="match status" value="1"/>
</dbReference>
<dbReference type="PROSITE" id="PS51352">
    <property type="entry name" value="THIOREDOXIN_2"/>
    <property type="match status" value="1"/>
</dbReference>
<dbReference type="RefSeq" id="WP_183572547.1">
    <property type="nucleotide sequence ID" value="NZ_JACHOP010000023.1"/>
</dbReference>
<feature type="binding site" evidence="3">
    <location>
        <position position="82"/>
    </location>
    <ligand>
        <name>Cu cation</name>
        <dbReference type="ChEBI" id="CHEBI:23378"/>
    </ligand>
</feature>
<evidence type="ECO:0000259" key="6">
    <source>
        <dbReference type="PROSITE" id="PS51352"/>
    </source>
</evidence>
<protein>
    <submittedName>
        <fullName evidence="7">Protein SCO1/2</fullName>
    </submittedName>
</protein>
<dbReference type="AlphaFoldDB" id="A0A840ZQ56"/>
<dbReference type="PANTHER" id="PTHR12151">
    <property type="entry name" value="ELECTRON TRANSPORT PROTIN SCO1/SENC FAMILY MEMBER"/>
    <property type="match status" value="1"/>
</dbReference>
<gene>
    <name evidence="7" type="ORF">HNR00_004204</name>
</gene>
<feature type="binding site" evidence="3">
    <location>
        <position position="164"/>
    </location>
    <ligand>
        <name>Cu cation</name>
        <dbReference type="ChEBI" id="CHEBI:23378"/>
    </ligand>
</feature>
<name>A0A840ZQ56_9HYPH</name>
<keyword evidence="8" id="KW-1185">Reference proteome</keyword>
<keyword evidence="5" id="KW-0732">Signal</keyword>
<dbReference type="InterPro" id="IPR036249">
    <property type="entry name" value="Thioredoxin-like_sf"/>
</dbReference>
<dbReference type="PANTHER" id="PTHR12151:SF25">
    <property type="entry name" value="LINALOOL DEHYDRATASE_ISOMERASE DOMAIN-CONTAINING PROTEIN"/>
    <property type="match status" value="1"/>
</dbReference>
<dbReference type="InterPro" id="IPR003782">
    <property type="entry name" value="SCO1/SenC"/>
</dbReference>
<dbReference type="GO" id="GO:0046872">
    <property type="term" value="F:metal ion binding"/>
    <property type="evidence" value="ECO:0007669"/>
    <property type="project" value="UniProtKB-KW"/>
</dbReference>
<evidence type="ECO:0000313" key="7">
    <source>
        <dbReference type="EMBL" id="MBB5759470.1"/>
    </source>
</evidence>
<comment type="caution">
    <text evidence="7">The sequence shown here is derived from an EMBL/GenBank/DDBJ whole genome shotgun (WGS) entry which is preliminary data.</text>
</comment>
<feature type="chain" id="PRO_5032457512" evidence="5">
    <location>
        <begin position="31"/>
        <end position="206"/>
    </location>
</feature>
<dbReference type="Pfam" id="PF02630">
    <property type="entry name" value="SCO1-SenC"/>
    <property type="match status" value="1"/>
</dbReference>
<feature type="disulfide bond" description="Redox-active" evidence="4">
    <location>
        <begin position="78"/>
        <end position="82"/>
    </location>
</feature>
<keyword evidence="4" id="KW-1015">Disulfide bond</keyword>
<dbReference type="Proteomes" id="UP000583454">
    <property type="component" value="Unassembled WGS sequence"/>
</dbReference>
<dbReference type="CDD" id="cd02968">
    <property type="entry name" value="SCO"/>
    <property type="match status" value="1"/>
</dbReference>
<feature type="domain" description="Thioredoxin" evidence="6">
    <location>
        <begin position="26"/>
        <end position="199"/>
    </location>
</feature>
<comment type="similarity">
    <text evidence="1">Belongs to the SCO1/2 family.</text>
</comment>